<dbReference type="Proteomes" id="UP000196573">
    <property type="component" value="Unassembled WGS sequence"/>
</dbReference>
<dbReference type="InterPro" id="IPR014710">
    <property type="entry name" value="RmlC-like_jellyroll"/>
</dbReference>
<evidence type="ECO:0008006" key="3">
    <source>
        <dbReference type="Google" id="ProtNLM"/>
    </source>
</evidence>
<dbReference type="Gene3D" id="2.60.120.10">
    <property type="entry name" value="Jelly Rolls"/>
    <property type="match status" value="1"/>
</dbReference>
<keyword evidence="2" id="KW-1185">Reference proteome</keyword>
<evidence type="ECO:0000313" key="1">
    <source>
        <dbReference type="EMBL" id="SMA50706.1"/>
    </source>
</evidence>
<dbReference type="EMBL" id="FWPT01000015">
    <property type="protein sequence ID" value="SMA50706.1"/>
    <property type="molecule type" value="Genomic_DNA"/>
</dbReference>
<accession>A0A1X7AQX4</accession>
<dbReference type="InterPro" id="IPR011051">
    <property type="entry name" value="RmlC_Cupin_sf"/>
</dbReference>
<proteinExistence type="predicted"/>
<name>A0A1X7AQX4_9GAMM</name>
<dbReference type="AlphaFoldDB" id="A0A1X7AQX4"/>
<dbReference type="SUPFAM" id="SSF51182">
    <property type="entry name" value="RmlC-like cupins"/>
    <property type="match status" value="1"/>
</dbReference>
<reference evidence="1 2" key="1">
    <citation type="submission" date="2017-03" db="EMBL/GenBank/DDBJ databases">
        <authorList>
            <person name="Afonso C.L."/>
            <person name="Miller P.J."/>
            <person name="Scott M.A."/>
            <person name="Spackman E."/>
            <person name="Goraichik I."/>
            <person name="Dimitrov K.M."/>
            <person name="Suarez D.L."/>
            <person name="Swayne D.E."/>
        </authorList>
    </citation>
    <scope>NUCLEOTIDE SEQUENCE [LARGE SCALE GENOMIC DNA]</scope>
    <source>
        <strain evidence="1">SB41UT1</strain>
    </source>
</reference>
<organism evidence="1 2">
    <name type="scientific">Parendozoicomonas haliclonae</name>
    <dbReference type="NCBI Taxonomy" id="1960125"/>
    <lineage>
        <taxon>Bacteria</taxon>
        <taxon>Pseudomonadati</taxon>
        <taxon>Pseudomonadota</taxon>
        <taxon>Gammaproteobacteria</taxon>
        <taxon>Oceanospirillales</taxon>
        <taxon>Endozoicomonadaceae</taxon>
        <taxon>Parendozoicomonas</taxon>
    </lineage>
</organism>
<sequence length="145" mass="15254">MNSIQTIDLPFELALSALPNIVDRKGVAHTEFMTLSTPEISTVSKGVPDAVAIGPVWSEQGVNVFQGIVKPGGSMTCHSGETPLLILIRAGIGVFENVDAGQENKVVEELICKTGTLVLVNPGVMHGFRNAGETELAFLGIQPAS</sequence>
<gene>
    <name evidence="1" type="ORF">EHSB41UT_04523</name>
</gene>
<dbReference type="RefSeq" id="WP_087113143.1">
    <property type="nucleotide sequence ID" value="NZ_CBCSCN010000015.1"/>
</dbReference>
<evidence type="ECO:0000313" key="2">
    <source>
        <dbReference type="Proteomes" id="UP000196573"/>
    </source>
</evidence>
<protein>
    <recommendedName>
        <fullName evidence="3">Cupin domain protein</fullName>
    </recommendedName>
</protein>